<dbReference type="InterPro" id="IPR009003">
    <property type="entry name" value="Peptidase_S1_PA"/>
</dbReference>
<evidence type="ECO:0000313" key="2">
    <source>
        <dbReference type="EMBL" id="QLY33710.1"/>
    </source>
</evidence>
<dbReference type="RefSeq" id="WP_181584874.1">
    <property type="nucleotide sequence ID" value="NZ_CP059399.1"/>
</dbReference>
<dbReference type="InterPro" id="IPR043504">
    <property type="entry name" value="Peptidase_S1_PA_chymotrypsin"/>
</dbReference>
<proteinExistence type="predicted"/>
<dbReference type="AlphaFoldDB" id="A0A7D6VNJ4"/>
<keyword evidence="1" id="KW-0732">Signal</keyword>
<organism evidence="2 3">
    <name type="scientific">Nocardia huaxiensis</name>
    <dbReference type="NCBI Taxonomy" id="2755382"/>
    <lineage>
        <taxon>Bacteria</taxon>
        <taxon>Bacillati</taxon>
        <taxon>Actinomycetota</taxon>
        <taxon>Actinomycetes</taxon>
        <taxon>Mycobacteriales</taxon>
        <taxon>Nocardiaceae</taxon>
        <taxon>Nocardia</taxon>
    </lineage>
</organism>
<dbReference type="GO" id="GO:0008233">
    <property type="term" value="F:peptidase activity"/>
    <property type="evidence" value="ECO:0007669"/>
    <property type="project" value="UniProtKB-KW"/>
</dbReference>
<dbReference type="EMBL" id="CP059399">
    <property type="protein sequence ID" value="QLY33710.1"/>
    <property type="molecule type" value="Genomic_DNA"/>
</dbReference>
<keyword evidence="3" id="KW-1185">Reference proteome</keyword>
<feature type="signal peptide" evidence="1">
    <location>
        <begin position="1"/>
        <end position="24"/>
    </location>
</feature>
<dbReference type="KEGG" id="nhu:H0264_17055"/>
<evidence type="ECO:0000256" key="1">
    <source>
        <dbReference type="SAM" id="SignalP"/>
    </source>
</evidence>
<keyword evidence="2" id="KW-0378">Hydrolase</keyword>
<keyword evidence="2" id="KW-0645">Protease</keyword>
<dbReference type="SUPFAM" id="SSF50494">
    <property type="entry name" value="Trypsin-like serine proteases"/>
    <property type="match status" value="1"/>
</dbReference>
<accession>A0A7D6VNJ4</accession>
<dbReference type="Gene3D" id="2.40.10.10">
    <property type="entry name" value="Trypsin-like serine proteases"/>
    <property type="match status" value="2"/>
</dbReference>
<gene>
    <name evidence="2" type="ORF">H0264_17055</name>
</gene>
<dbReference type="GO" id="GO:0006508">
    <property type="term" value="P:proteolysis"/>
    <property type="evidence" value="ECO:0007669"/>
    <property type="project" value="UniProtKB-KW"/>
</dbReference>
<feature type="chain" id="PRO_5028093756" evidence="1">
    <location>
        <begin position="25"/>
        <end position="216"/>
    </location>
</feature>
<evidence type="ECO:0000313" key="3">
    <source>
        <dbReference type="Proteomes" id="UP000515512"/>
    </source>
</evidence>
<dbReference type="Proteomes" id="UP000515512">
    <property type="component" value="Chromosome"/>
</dbReference>
<name>A0A7D6VNJ4_9NOCA</name>
<reference evidence="2 3" key="1">
    <citation type="submission" date="2020-07" db="EMBL/GenBank/DDBJ databases">
        <authorList>
            <person name="Zhuang K."/>
            <person name="Ran Y."/>
        </authorList>
    </citation>
    <scope>NUCLEOTIDE SEQUENCE [LARGE SCALE GENOMIC DNA]</scope>
    <source>
        <strain evidence="2 3">WCH-YHL-001</strain>
    </source>
</reference>
<protein>
    <submittedName>
        <fullName evidence="2">Serine protease</fullName>
    </submittedName>
</protein>
<sequence length="216" mass="21821">MVGRFLMLIAAIGMAWTSAGSARAADPAVLGGGSGIVLDDGALCTLTTIGWDARGRMVGFTAAHCGTPGAGIASEADREAGTLGAISFTNPELDYAVIEFDEQLVTPVNRIGATTISGYGLPAQFPAIACKQGRTTGHTCGLVYGDLFATQTWTFTQICVIVGDSGGPVVVGTTLVGMVNGYLSTPCLGPEVGVNFSTVVGDVDARGGVGAGFRPV</sequence>